<dbReference type="RefSeq" id="WP_184396347.1">
    <property type="nucleotide sequence ID" value="NZ_BAAAJD010000008.1"/>
</dbReference>
<keyword evidence="2" id="KW-1185">Reference proteome</keyword>
<proteinExistence type="predicted"/>
<protein>
    <recommendedName>
        <fullName evidence="3">Type IV toxin-antitoxin system AbiEi family antitoxin domain-containing protein</fullName>
    </recommendedName>
</protein>
<evidence type="ECO:0000313" key="2">
    <source>
        <dbReference type="Proteomes" id="UP000572635"/>
    </source>
</evidence>
<name>A0A7W8QSC1_9ACTN</name>
<dbReference type="Proteomes" id="UP000572635">
    <property type="component" value="Unassembled WGS sequence"/>
</dbReference>
<dbReference type="EMBL" id="JACHDB010000001">
    <property type="protein sequence ID" value="MBB5435030.1"/>
    <property type="molecule type" value="Genomic_DNA"/>
</dbReference>
<evidence type="ECO:0000313" key="1">
    <source>
        <dbReference type="EMBL" id="MBB5435030.1"/>
    </source>
</evidence>
<gene>
    <name evidence="1" type="ORF">HDA36_005114</name>
</gene>
<sequence>MRLHPREIREVLNTASRQYGLISHRQARHFGIDDNRIHLLLRRREWGRLLPDVYTVRDACADRAASGIGGLRRAVKAAQLALGPGAVASGPTAARLWGMEGLPAWNGGAVHMNVPASCRRVRPPGVRTSTWYVGRHEVACREGLPLTEPARTLRDTVLCVDRDTAVSLMDSALAQGLITGRRLFEQPRLNEARAGGADSERWWWLADPRARSPLETRARLICADAGVSPDDLYHPVPLPGGGTAHAPLWWERGPVIADPDRRLSPDQECALRRARPGLRLLRFTGDDLARPQALVAAVSEALR</sequence>
<dbReference type="AlphaFoldDB" id="A0A7W8QSC1"/>
<organism evidence="1 2">
    <name type="scientific">Nocardiopsis composta</name>
    <dbReference type="NCBI Taxonomy" id="157465"/>
    <lineage>
        <taxon>Bacteria</taxon>
        <taxon>Bacillati</taxon>
        <taxon>Actinomycetota</taxon>
        <taxon>Actinomycetes</taxon>
        <taxon>Streptosporangiales</taxon>
        <taxon>Nocardiopsidaceae</taxon>
        <taxon>Nocardiopsis</taxon>
    </lineage>
</organism>
<evidence type="ECO:0008006" key="3">
    <source>
        <dbReference type="Google" id="ProtNLM"/>
    </source>
</evidence>
<reference evidence="1 2" key="1">
    <citation type="submission" date="2020-08" db="EMBL/GenBank/DDBJ databases">
        <title>Sequencing the genomes of 1000 actinobacteria strains.</title>
        <authorList>
            <person name="Klenk H.-P."/>
        </authorList>
    </citation>
    <scope>NUCLEOTIDE SEQUENCE [LARGE SCALE GENOMIC DNA]</scope>
    <source>
        <strain evidence="1 2">DSM 44551</strain>
    </source>
</reference>
<comment type="caution">
    <text evidence="1">The sequence shown here is derived from an EMBL/GenBank/DDBJ whole genome shotgun (WGS) entry which is preliminary data.</text>
</comment>
<accession>A0A7W8QSC1</accession>